<proteinExistence type="predicted"/>
<evidence type="ECO:0000256" key="1">
    <source>
        <dbReference type="SAM" id="SignalP"/>
    </source>
</evidence>
<reference evidence="3" key="1">
    <citation type="submission" date="2021-03" db="EMBL/GenBank/DDBJ databases">
        <title>Leucobacter chromiisoli sp. nov., isolated from chromium-containing soil of chemical plant.</title>
        <authorList>
            <person name="Xu Z."/>
        </authorList>
    </citation>
    <scope>NUCLEOTIDE SEQUENCE</scope>
    <source>
        <strain evidence="3">S27</strain>
    </source>
</reference>
<gene>
    <name evidence="3" type="ORF">J4H92_00625</name>
</gene>
<organism evidence="3 4">
    <name type="scientific">Leucobacter weissii</name>
    <dbReference type="NCBI Taxonomy" id="1983706"/>
    <lineage>
        <taxon>Bacteria</taxon>
        <taxon>Bacillati</taxon>
        <taxon>Actinomycetota</taxon>
        <taxon>Actinomycetes</taxon>
        <taxon>Micrococcales</taxon>
        <taxon>Microbacteriaceae</taxon>
        <taxon>Leucobacter</taxon>
    </lineage>
</organism>
<protein>
    <submittedName>
        <fullName evidence="3">Lipase</fullName>
    </submittedName>
</protein>
<evidence type="ECO:0000313" key="4">
    <source>
        <dbReference type="Proteomes" id="UP000664382"/>
    </source>
</evidence>
<sequence>MQLQGKPTIVALISAMIFAFGAAPANAADKPIETFRTGTADAGTAPAQSLKTTTSPLEGVALETLTEMSDYSDLPHGFDVEATIELAESEIGTSRPTGWSMPGECIMSAKRWIEAGDGAWVGSGNPVNNYEGATRLTIADAQPGDIVQYEHIEFPTSWVTGVHTVLITEVHDDGTFTIIESNNPGGSGLVSKDEAWVPAPPSGFQAVVWRF</sequence>
<feature type="signal peptide" evidence="1">
    <location>
        <begin position="1"/>
        <end position="27"/>
    </location>
</feature>
<keyword evidence="1" id="KW-0732">Signal</keyword>
<dbReference type="InterPro" id="IPR007921">
    <property type="entry name" value="CHAP_dom"/>
</dbReference>
<evidence type="ECO:0000259" key="2">
    <source>
        <dbReference type="Pfam" id="PF05257"/>
    </source>
</evidence>
<dbReference type="EMBL" id="JAGDYM010000001">
    <property type="protein sequence ID" value="MBO1900453.1"/>
    <property type="molecule type" value="Genomic_DNA"/>
</dbReference>
<feature type="chain" id="PRO_5036806387" evidence="1">
    <location>
        <begin position="28"/>
        <end position="211"/>
    </location>
</feature>
<accession>A0A939MGH2</accession>
<dbReference type="Proteomes" id="UP000664382">
    <property type="component" value="Unassembled WGS sequence"/>
</dbReference>
<name>A0A939MGH2_9MICO</name>
<keyword evidence="4" id="KW-1185">Reference proteome</keyword>
<comment type="caution">
    <text evidence="3">The sequence shown here is derived from an EMBL/GenBank/DDBJ whole genome shotgun (WGS) entry which is preliminary data.</text>
</comment>
<dbReference type="Pfam" id="PF05257">
    <property type="entry name" value="CHAP"/>
    <property type="match status" value="1"/>
</dbReference>
<feature type="domain" description="Peptidase C51" evidence="2">
    <location>
        <begin position="98"/>
        <end position="182"/>
    </location>
</feature>
<evidence type="ECO:0000313" key="3">
    <source>
        <dbReference type="EMBL" id="MBO1900453.1"/>
    </source>
</evidence>
<dbReference type="AlphaFoldDB" id="A0A939MGH2"/>